<comment type="caution">
    <text evidence="1">The sequence shown here is derived from an EMBL/GenBank/DDBJ whole genome shotgun (WGS) entry which is preliminary data.</text>
</comment>
<evidence type="ECO:0000313" key="2">
    <source>
        <dbReference type="Proteomes" id="UP000245981"/>
    </source>
</evidence>
<gene>
    <name evidence="1" type="ORF">C7431_11184</name>
</gene>
<sequence length="101" mass="11214">MKISPTYIISGASLHPSCNGQGRGRAVWLTRHMPAGMASAKAMLHQAGLYLVNLPGSHPYAPLYDAYGKCHARTGKRFRLYDAVSALMTKFRVREERQHGE</sequence>
<dbReference type="RefSeq" id="WP_244915498.1">
    <property type="nucleotide sequence ID" value="NZ_QGHF01000011.1"/>
</dbReference>
<dbReference type="AlphaFoldDB" id="A0A2V2B541"/>
<name>A0A2V2B541_9GAMM</name>
<dbReference type="EMBL" id="QGHF01000011">
    <property type="protein sequence ID" value="PWK94347.1"/>
    <property type="molecule type" value="Genomic_DNA"/>
</dbReference>
<dbReference type="Proteomes" id="UP000245981">
    <property type="component" value="Unassembled WGS sequence"/>
</dbReference>
<reference evidence="1 2" key="1">
    <citation type="submission" date="2018-05" db="EMBL/GenBank/DDBJ databases">
        <title>Genomic Encyclopedia of Type Strains, Phase IV (KMG-V): Genome sequencing to study the core and pangenomes of soil and plant-associated prokaryotes.</title>
        <authorList>
            <person name="Whitman W."/>
        </authorList>
    </citation>
    <scope>NUCLEOTIDE SEQUENCE [LARGE SCALE GENOMIC DNA]</scope>
    <source>
        <strain evidence="1 2">PNA 200-10</strain>
    </source>
</reference>
<organism evidence="1 2">
    <name type="scientific">Pantoea allii</name>
    <dbReference type="NCBI Taxonomy" id="574096"/>
    <lineage>
        <taxon>Bacteria</taxon>
        <taxon>Pseudomonadati</taxon>
        <taxon>Pseudomonadota</taxon>
        <taxon>Gammaproteobacteria</taxon>
        <taxon>Enterobacterales</taxon>
        <taxon>Erwiniaceae</taxon>
        <taxon>Pantoea</taxon>
    </lineage>
</organism>
<evidence type="ECO:0000313" key="1">
    <source>
        <dbReference type="EMBL" id="PWK94347.1"/>
    </source>
</evidence>
<protein>
    <submittedName>
        <fullName evidence="1">Uncharacterized protein</fullName>
    </submittedName>
</protein>
<proteinExistence type="predicted"/>
<accession>A0A2V2B541</accession>